<sequence length="175" mass="20139">MTPIRISNLRDYPEWLTQVSQWLHSEWMARYGEGVSAQAVDIDRRARLESLRKHLEPNALPVSFVAHQNEQPVGVVSLVRYQSEQVPNPAVWLTNLFVLPNYRKHGIGQSLLVSAQTYAKNMERGNKVVPFNAKLQLFTHDLAAYYGERGWKKNRVSILHGLRGDIMEFDLRSRG</sequence>
<evidence type="ECO:0000259" key="1">
    <source>
        <dbReference type="PROSITE" id="PS51186"/>
    </source>
</evidence>
<evidence type="ECO:0000313" key="2">
    <source>
        <dbReference type="EMBL" id="ABD82588.1"/>
    </source>
</evidence>
<evidence type="ECO:0000313" key="3">
    <source>
        <dbReference type="Proteomes" id="UP000001947"/>
    </source>
</evidence>
<dbReference type="OrthoDB" id="7678938at2"/>
<dbReference type="STRING" id="203122.Sde_3333"/>
<feature type="domain" description="N-acetyltransferase" evidence="1">
    <location>
        <begin position="7"/>
        <end position="172"/>
    </location>
</feature>
<dbReference type="CDD" id="cd04301">
    <property type="entry name" value="NAT_SF"/>
    <property type="match status" value="1"/>
</dbReference>
<dbReference type="Gene3D" id="3.40.630.30">
    <property type="match status" value="1"/>
</dbReference>
<dbReference type="KEGG" id="sde:Sde_3333"/>
<keyword evidence="3" id="KW-1185">Reference proteome</keyword>
<dbReference type="Pfam" id="PF13508">
    <property type="entry name" value="Acetyltransf_7"/>
    <property type="match status" value="1"/>
</dbReference>
<protein>
    <submittedName>
        <fullName evidence="2">GCN5-related N-acetyltransferase</fullName>
    </submittedName>
</protein>
<dbReference type="GO" id="GO:0016747">
    <property type="term" value="F:acyltransferase activity, transferring groups other than amino-acyl groups"/>
    <property type="evidence" value="ECO:0007669"/>
    <property type="project" value="InterPro"/>
</dbReference>
<dbReference type="EMBL" id="CP000282">
    <property type="protein sequence ID" value="ABD82588.1"/>
    <property type="molecule type" value="Genomic_DNA"/>
</dbReference>
<dbReference type="GeneID" id="98614953"/>
<dbReference type="PROSITE" id="PS51186">
    <property type="entry name" value="GNAT"/>
    <property type="match status" value="1"/>
</dbReference>
<dbReference type="SUPFAM" id="SSF55729">
    <property type="entry name" value="Acyl-CoA N-acyltransferases (Nat)"/>
    <property type="match status" value="1"/>
</dbReference>
<name>Q21FE1_SACD2</name>
<proteinExistence type="predicted"/>
<dbReference type="RefSeq" id="WP_011469804.1">
    <property type="nucleotide sequence ID" value="NC_007912.1"/>
</dbReference>
<keyword evidence="2" id="KW-0808">Transferase</keyword>
<gene>
    <name evidence="2" type="ordered locus">Sde_3333</name>
</gene>
<accession>Q21FE1</accession>
<dbReference type="AlphaFoldDB" id="Q21FE1"/>
<dbReference type="InterPro" id="IPR000182">
    <property type="entry name" value="GNAT_dom"/>
</dbReference>
<dbReference type="InterPro" id="IPR016181">
    <property type="entry name" value="Acyl_CoA_acyltransferase"/>
</dbReference>
<dbReference type="eggNOG" id="COG3153">
    <property type="taxonomic scope" value="Bacteria"/>
</dbReference>
<organism evidence="2 3">
    <name type="scientific">Saccharophagus degradans (strain 2-40 / ATCC 43961 / DSM 17024)</name>
    <dbReference type="NCBI Taxonomy" id="203122"/>
    <lineage>
        <taxon>Bacteria</taxon>
        <taxon>Pseudomonadati</taxon>
        <taxon>Pseudomonadota</taxon>
        <taxon>Gammaproteobacteria</taxon>
        <taxon>Cellvibrionales</taxon>
        <taxon>Cellvibrionaceae</taxon>
        <taxon>Saccharophagus</taxon>
    </lineage>
</organism>
<dbReference type="Proteomes" id="UP000001947">
    <property type="component" value="Chromosome"/>
</dbReference>
<reference evidence="2 3" key="1">
    <citation type="journal article" date="2008" name="PLoS Genet.">
        <title>Complete genome sequence of the complex carbohydrate-degrading marine bacterium, Saccharophagus degradans strain 2-40 T.</title>
        <authorList>
            <person name="Weiner R.M."/>
            <person name="Taylor L.E.II."/>
            <person name="Henrissat B."/>
            <person name="Hauser L."/>
            <person name="Land M."/>
            <person name="Coutinho P.M."/>
            <person name="Rancurel C."/>
            <person name="Saunders E.H."/>
            <person name="Longmire A.G."/>
            <person name="Zhang H."/>
            <person name="Bayer E.A."/>
            <person name="Gilbert H.J."/>
            <person name="Larimer F."/>
            <person name="Zhulin I.B."/>
            <person name="Ekborg N.A."/>
            <person name="Lamed R."/>
            <person name="Richardson P.M."/>
            <person name="Borovok I."/>
            <person name="Hutcheson S."/>
        </authorList>
    </citation>
    <scope>NUCLEOTIDE SEQUENCE [LARGE SCALE GENOMIC DNA]</scope>
    <source>
        <strain evidence="3">2-40 / ATCC 43961 / DSM 17024</strain>
    </source>
</reference>
<dbReference type="HOGENOM" id="CLU_117112_4_1_6"/>